<gene>
    <name evidence="1" type="ORF">CTOB1V02_LOCUS8701</name>
</gene>
<accession>A0A7R8WFT4</accession>
<organism evidence="1">
    <name type="scientific">Cyprideis torosa</name>
    <dbReference type="NCBI Taxonomy" id="163714"/>
    <lineage>
        <taxon>Eukaryota</taxon>
        <taxon>Metazoa</taxon>
        <taxon>Ecdysozoa</taxon>
        <taxon>Arthropoda</taxon>
        <taxon>Crustacea</taxon>
        <taxon>Oligostraca</taxon>
        <taxon>Ostracoda</taxon>
        <taxon>Podocopa</taxon>
        <taxon>Podocopida</taxon>
        <taxon>Cytherocopina</taxon>
        <taxon>Cytheroidea</taxon>
        <taxon>Cytherideidae</taxon>
        <taxon>Cyprideis</taxon>
    </lineage>
</organism>
<name>A0A7R8WFT4_9CRUS</name>
<dbReference type="EMBL" id="OB663005">
    <property type="protein sequence ID" value="CAD7230845.1"/>
    <property type="molecule type" value="Genomic_DNA"/>
</dbReference>
<protein>
    <submittedName>
        <fullName evidence="1">Uncharacterized protein</fullName>
    </submittedName>
</protein>
<evidence type="ECO:0000313" key="1">
    <source>
        <dbReference type="EMBL" id="CAD7230845.1"/>
    </source>
</evidence>
<proteinExistence type="predicted"/>
<reference evidence="1" key="1">
    <citation type="submission" date="2020-11" db="EMBL/GenBank/DDBJ databases">
        <authorList>
            <person name="Tran Van P."/>
        </authorList>
    </citation>
    <scope>NUCLEOTIDE SEQUENCE</scope>
</reference>
<dbReference type="AlphaFoldDB" id="A0A7R8WFT4"/>
<sequence length="152" mass="17752">MYTNNNLDEEEDEKSRLKPSATDSPLVTTYKSQIWDFKRKIQSYEEALRQRDECISQLRSQIVDGDEGDYDAAVSNIRLGMQRSREQVRTAISDRDYAESVAAASKEQLKHGEAAWKESEDNLRRQTVPLDEYEGRLKDVREEYNDKITKIR</sequence>